<dbReference type="UniPathway" id="UPA00219"/>
<organism evidence="16 17">
    <name type="scientific">Campylobacter cuniculorum DSM 23162 = LMG 24588</name>
    <dbReference type="NCBI Taxonomy" id="1121267"/>
    <lineage>
        <taxon>Bacteria</taxon>
        <taxon>Pseudomonadati</taxon>
        <taxon>Campylobacterota</taxon>
        <taxon>Epsilonproteobacteria</taxon>
        <taxon>Campylobacterales</taxon>
        <taxon>Campylobacteraceae</taxon>
        <taxon>Campylobacter</taxon>
    </lineage>
</organism>
<dbReference type="Pfam" id="PF06832">
    <property type="entry name" value="BiPBP_C"/>
    <property type="match status" value="1"/>
</dbReference>
<dbReference type="NCBIfam" id="TIGR02073">
    <property type="entry name" value="PBP_1c"/>
    <property type="match status" value="1"/>
</dbReference>
<comment type="catalytic activity">
    <reaction evidence="11">
        <text>[GlcNAc-(1-&gt;4)-Mur2Ac(oyl-L-Ala-gamma-D-Glu-L-Lys-D-Ala-D-Ala)](n)-di-trans,octa-cis-undecaprenyl diphosphate + beta-D-GlcNAc-(1-&gt;4)-Mur2Ac(oyl-L-Ala-gamma-D-Glu-L-Lys-D-Ala-D-Ala)-di-trans,octa-cis-undecaprenyl diphosphate = [GlcNAc-(1-&gt;4)-Mur2Ac(oyl-L-Ala-gamma-D-Glu-L-Lys-D-Ala-D-Ala)](n+1)-di-trans,octa-cis-undecaprenyl diphosphate + di-trans,octa-cis-undecaprenyl diphosphate + H(+)</text>
        <dbReference type="Rhea" id="RHEA:23708"/>
        <dbReference type="Rhea" id="RHEA-COMP:9602"/>
        <dbReference type="Rhea" id="RHEA-COMP:9603"/>
        <dbReference type="ChEBI" id="CHEBI:15378"/>
        <dbReference type="ChEBI" id="CHEBI:58405"/>
        <dbReference type="ChEBI" id="CHEBI:60033"/>
        <dbReference type="ChEBI" id="CHEBI:78435"/>
        <dbReference type="EC" id="2.4.99.28"/>
    </reaction>
</comment>
<evidence type="ECO:0000256" key="1">
    <source>
        <dbReference type="ARBA" id="ARBA00004752"/>
    </source>
</evidence>
<dbReference type="OrthoDB" id="9766909at2"/>
<keyword evidence="8" id="KW-0378">Hydrolase</keyword>
<evidence type="ECO:0000256" key="7">
    <source>
        <dbReference type="ARBA" id="ARBA00022679"/>
    </source>
</evidence>
<dbReference type="RefSeq" id="WP_035175823.1">
    <property type="nucleotide sequence ID" value="NZ_CP020867.1"/>
</dbReference>
<dbReference type="GO" id="GO:0009252">
    <property type="term" value="P:peptidoglycan biosynthetic process"/>
    <property type="evidence" value="ECO:0007669"/>
    <property type="project" value="UniProtKB-UniPathway"/>
</dbReference>
<comment type="pathway">
    <text evidence="1">Cell wall biogenesis; peptidoglycan biosynthesis.</text>
</comment>
<feature type="domain" description="Penicillin-binding protein transpeptidase" evidence="13">
    <location>
        <begin position="300"/>
        <end position="536"/>
    </location>
</feature>
<evidence type="ECO:0000313" key="17">
    <source>
        <dbReference type="Proteomes" id="UP000192902"/>
    </source>
</evidence>
<protein>
    <recommendedName>
        <fullName evidence="10">peptidoglycan glycosyltransferase</fullName>
        <ecNumber evidence="10">2.4.99.28</ecNumber>
    </recommendedName>
</protein>
<evidence type="ECO:0000256" key="5">
    <source>
        <dbReference type="ARBA" id="ARBA00022670"/>
    </source>
</evidence>
<dbReference type="InterPro" id="IPR050396">
    <property type="entry name" value="Glycosyltr_51/Transpeptidase"/>
</dbReference>
<dbReference type="KEGG" id="ccun:CCUN_1837"/>
<evidence type="ECO:0000256" key="10">
    <source>
        <dbReference type="ARBA" id="ARBA00044770"/>
    </source>
</evidence>
<evidence type="ECO:0000256" key="2">
    <source>
        <dbReference type="ARBA" id="ARBA00007090"/>
    </source>
</evidence>
<dbReference type="InterPro" id="IPR012338">
    <property type="entry name" value="Beta-lactam/transpept-like"/>
</dbReference>
<keyword evidence="12" id="KW-0472">Membrane</keyword>
<evidence type="ECO:0000259" key="15">
    <source>
        <dbReference type="Pfam" id="PF06832"/>
    </source>
</evidence>
<dbReference type="EMBL" id="CP020867">
    <property type="protein sequence ID" value="ARJ57401.1"/>
    <property type="molecule type" value="Genomic_DNA"/>
</dbReference>
<dbReference type="GO" id="GO:0008955">
    <property type="term" value="F:peptidoglycan glycosyltransferase activity"/>
    <property type="evidence" value="ECO:0007669"/>
    <property type="project" value="UniProtKB-EC"/>
</dbReference>
<dbReference type="InterPro" id="IPR011815">
    <property type="entry name" value="PBP_1c"/>
</dbReference>
<dbReference type="InterPro" id="IPR036950">
    <property type="entry name" value="PBP_transglycosylase"/>
</dbReference>
<keyword evidence="4" id="KW-0121">Carboxypeptidase</keyword>
<evidence type="ECO:0000256" key="12">
    <source>
        <dbReference type="SAM" id="Phobius"/>
    </source>
</evidence>
<dbReference type="Gene3D" id="1.10.3810.10">
    <property type="entry name" value="Biosynthetic peptidoglycan transglycosylase-like"/>
    <property type="match status" value="1"/>
</dbReference>
<proteinExistence type="inferred from homology"/>
<dbReference type="InterPro" id="IPR009647">
    <property type="entry name" value="PBP_C"/>
</dbReference>
<dbReference type="GO" id="GO:0008658">
    <property type="term" value="F:penicillin binding"/>
    <property type="evidence" value="ECO:0007669"/>
    <property type="project" value="InterPro"/>
</dbReference>
<accession>A0A1W6BZ69</accession>
<keyword evidence="7 16" id="KW-0808">Transferase</keyword>
<evidence type="ECO:0000259" key="14">
    <source>
        <dbReference type="Pfam" id="PF00912"/>
    </source>
</evidence>
<dbReference type="Gene3D" id="3.40.710.10">
    <property type="entry name" value="DD-peptidase/beta-lactamase superfamily"/>
    <property type="match status" value="1"/>
</dbReference>
<dbReference type="InterPro" id="IPR001460">
    <property type="entry name" value="PCN-bd_Tpept"/>
</dbReference>
<name>A0A1W6BZ69_9BACT</name>
<dbReference type="InterPro" id="IPR023346">
    <property type="entry name" value="Lysozyme-like_dom_sf"/>
</dbReference>
<dbReference type="Pfam" id="PF00912">
    <property type="entry name" value="Transgly"/>
    <property type="match status" value="1"/>
</dbReference>
<comment type="similarity">
    <text evidence="3">In the N-terminal section; belongs to the glycosyltransferase 51 family.</text>
</comment>
<reference evidence="16 17" key="1">
    <citation type="submission" date="2017-04" db="EMBL/GenBank/DDBJ databases">
        <title>Complete genome sequence of the Campylobacter cuniculorum type strain LMG24588.</title>
        <authorList>
            <person name="Miller W.G."/>
            <person name="Yee E."/>
            <person name="Revez J."/>
            <person name="Bono J.L."/>
            <person name="Rossi M."/>
        </authorList>
    </citation>
    <scope>NUCLEOTIDE SEQUENCE [LARGE SCALE GENOMIC DNA]</scope>
    <source>
        <strain evidence="16 17">LMG 24588</strain>
    </source>
</reference>
<dbReference type="PANTHER" id="PTHR32282">
    <property type="entry name" value="BINDING PROTEIN TRANSPEPTIDASE, PUTATIVE-RELATED"/>
    <property type="match status" value="1"/>
</dbReference>
<dbReference type="SUPFAM" id="SSF56601">
    <property type="entry name" value="beta-lactamase/transpeptidase-like"/>
    <property type="match status" value="1"/>
</dbReference>
<evidence type="ECO:0000256" key="8">
    <source>
        <dbReference type="ARBA" id="ARBA00022801"/>
    </source>
</evidence>
<evidence type="ECO:0000256" key="11">
    <source>
        <dbReference type="ARBA" id="ARBA00049902"/>
    </source>
</evidence>
<evidence type="ECO:0000256" key="6">
    <source>
        <dbReference type="ARBA" id="ARBA00022676"/>
    </source>
</evidence>
<dbReference type="GO" id="GO:0004180">
    <property type="term" value="F:carboxypeptidase activity"/>
    <property type="evidence" value="ECO:0007669"/>
    <property type="project" value="UniProtKB-KW"/>
</dbReference>
<dbReference type="InterPro" id="IPR001264">
    <property type="entry name" value="Glyco_trans_51"/>
</dbReference>
<dbReference type="STRING" id="1121267.CCUN_1837"/>
<dbReference type="GO" id="GO:0006508">
    <property type="term" value="P:proteolysis"/>
    <property type="evidence" value="ECO:0007669"/>
    <property type="project" value="UniProtKB-KW"/>
</dbReference>
<keyword evidence="12" id="KW-0812">Transmembrane</keyword>
<dbReference type="Pfam" id="PF00905">
    <property type="entry name" value="Transpeptidase"/>
    <property type="match status" value="1"/>
</dbReference>
<comment type="similarity">
    <text evidence="2">In the C-terminal section; belongs to the transpeptidase family.</text>
</comment>
<dbReference type="eggNOG" id="COG4953">
    <property type="taxonomic scope" value="Bacteria"/>
</dbReference>
<sequence>MKILKNILKIFGILGILFFFWAAFVYFSFDKTEFLKTFQSRYSKVLYDRNGELLSVFLNQEDQWHIQAREIPQRLKIAVINYEDRNFYSHKGVDFLALLRALKNNIFLNQRTGASTISMQTIKLWDKKNRTYLNKLNEMIQSFALENHFTKEEILRLYLSNAPYGRNLVGFESAILFYFDKNPKNLTWAQAALLAVLPNQPGLIHLEKNKNLLLKKRDLLLKKLYDKKIIEKDIFELSLKEPLPHFKTHKNIAPHLALKLLSEDKKQVVSSIDKKLQIKFENKALEFAQGLKQKGIQNLAIILADTQTYKILAYVGSQDFYDLENLGQINGARAKRSEGSTLKPFLFALSIDEGLISPKSILLDVPTFFSNFNPQNANKKYYGLISAEEALQKSLNVPFVSLLQNYGYEKFFYKLKYFLDFKDEDYQKYGLSLILGTKELSLEDLTQLYLGLANYGQIADLSFLRDEPLKGLKTMFSKGSAYLTLQSMKNVQRFGLQNYDKTKIVSWKTGTSYGRKDALALGATPRYTLGVWVGNFNAQANANLYGVSIAGDLFFELLSLLDRLDLEFQMPQDLFNIKLDLMSKYRYDERLGGAYTYTLYPKEAKILRTSPFLKRIYEFQGKEVDSKDENFKDAKIQIKLDLPLNALDFLHQENLNFKSEKNIKILYPKQNLNILLARDFDKQKALVVKIANLKNEKVFWYLNQKLIYEGEATSRILDLKPKIYSLFIISESGESDEVRFEVKQ</sequence>
<dbReference type="AlphaFoldDB" id="A0A1W6BZ69"/>
<feature type="domain" description="Penicillin-binding C-terminal" evidence="15">
    <location>
        <begin position="658"/>
        <end position="740"/>
    </location>
</feature>
<evidence type="ECO:0000256" key="4">
    <source>
        <dbReference type="ARBA" id="ARBA00022645"/>
    </source>
</evidence>
<keyword evidence="6 16" id="KW-0328">Glycosyltransferase</keyword>
<keyword evidence="9" id="KW-0511">Multifunctional enzyme</keyword>
<keyword evidence="5" id="KW-0645">Protease</keyword>
<feature type="domain" description="Glycosyl transferase family 51" evidence="14">
    <location>
        <begin position="51"/>
        <end position="224"/>
    </location>
</feature>
<evidence type="ECO:0000256" key="3">
    <source>
        <dbReference type="ARBA" id="ARBA00007739"/>
    </source>
</evidence>
<evidence type="ECO:0000256" key="9">
    <source>
        <dbReference type="ARBA" id="ARBA00023268"/>
    </source>
</evidence>
<dbReference type="EC" id="2.4.99.28" evidence="10"/>
<evidence type="ECO:0000313" key="16">
    <source>
        <dbReference type="EMBL" id="ARJ57401.1"/>
    </source>
</evidence>
<dbReference type="SUPFAM" id="SSF53955">
    <property type="entry name" value="Lysozyme-like"/>
    <property type="match status" value="1"/>
</dbReference>
<dbReference type="Proteomes" id="UP000192902">
    <property type="component" value="Chromosome"/>
</dbReference>
<feature type="transmembrane region" description="Helical" evidence="12">
    <location>
        <begin position="7"/>
        <end position="29"/>
    </location>
</feature>
<gene>
    <name evidence="16" type="primary">pbpB</name>
    <name evidence="16" type="ORF">CCUN_1837</name>
</gene>
<keyword evidence="12" id="KW-1133">Transmembrane helix</keyword>
<dbReference type="PANTHER" id="PTHR32282:SF15">
    <property type="entry name" value="PENICILLIN-BINDING PROTEIN 1C"/>
    <property type="match status" value="1"/>
</dbReference>
<dbReference type="GO" id="GO:0030288">
    <property type="term" value="C:outer membrane-bounded periplasmic space"/>
    <property type="evidence" value="ECO:0007669"/>
    <property type="project" value="TreeGrafter"/>
</dbReference>
<evidence type="ECO:0000259" key="13">
    <source>
        <dbReference type="Pfam" id="PF00905"/>
    </source>
</evidence>